<feature type="domain" description="Trimeric autotransporter adhesin YadA-like head" evidence="13">
    <location>
        <begin position="452"/>
        <end position="478"/>
    </location>
</feature>
<keyword evidence="6" id="KW-0812">Transmembrane</keyword>
<organism evidence="15 16">
    <name type="scientific">Paraburkholderia rhizosphaerae</name>
    <dbReference type="NCBI Taxonomy" id="480658"/>
    <lineage>
        <taxon>Bacteria</taxon>
        <taxon>Pseudomonadati</taxon>
        <taxon>Pseudomonadota</taxon>
        <taxon>Betaproteobacteria</taxon>
        <taxon>Burkholderiales</taxon>
        <taxon>Burkholderiaceae</taxon>
        <taxon>Paraburkholderia</taxon>
    </lineage>
</organism>
<protein>
    <submittedName>
        <fullName evidence="15">Trimeric autotransporter adhesin</fullName>
    </submittedName>
</protein>
<feature type="domain" description="Trimeric autotransporter adhesin YadA-like stalk" evidence="14">
    <location>
        <begin position="401"/>
        <end position="430"/>
    </location>
</feature>
<dbReference type="RefSeq" id="WP_166676440.1">
    <property type="nucleotide sequence ID" value="NZ_JBHLUW010000055.1"/>
</dbReference>
<evidence type="ECO:0000256" key="7">
    <source>
        <dbReference type="ARBA" id="ARBA00022729"/>
    </source>
</evidence>
<dbReference type="Proteomes" id="UP000295509">
    <property type="component" value="Unassembled WGS sequence"/>
</dbReference>
<evidence type="ECO:0000259" key="13">
    <source>
        <dbReference type="Pfam" id="PF05658"/>
    </source>
</evidence>
<sequence>MKNKRYVTRAREKYASVVASQRSARRRMSAGKTRLAAIAMGIGAATLAHAASADDVPQADLVPLPVMRQLLAVQSVRPLGASLLAAAPVTDYIAVSPNITPGVSTHASDDLNAMAVGPTSAATGIKATAVGAGAFAARSESTAVGAGAGALGLRTTTIGTAATTGFEADGAVAIGYLARGDRDGTLALGSSSQAVGAHSVAMGSNAATAMDADGSLALGTNTFATGAGSVALGANSLADRQNAVSVGKAGLQRQIINVAAGTSDTDVVNLAQLKQLAAAFGGGASVKADGTVLLPTYGVGGNVYHNVGDALANLDGRVNANTGRLDDLTNVVNNISGASTGPIRYFNANSVLSDASATGDEAVAIGGNARASAERSVALGADSIADRDNVVSIGSVGRERQIANVAAGTAETDAVNLGQLNSALSQIINEQPRTANPFVTVNGNAASEAAQASGTRAAALGANAAANGAAALALGANASANGDTASAVGAQAVAKGNQASAFGWNSVASADGAVALGAGSVADRANTVSVGSAGAERQIANIAPGTRGTDAVNLNQLNAAVNQTNQALNDLDRSTRKGIASASALQIVTPYLPGRTTLNASVAAYRGQAALAIGVSRWSEKGTFNFNAGVASAGSNSTIVKAGVGIVIGD</sequence>
<evidence type="ECO:0000256" key="9">
    <source>
        <dbReference type="ARBA" id="ARBA00023136"/>
    </source>
</evidence>
<evidence type="ECO:0000256" key="4">
    <source>
        <dbReference type="ARBA" id="ARBA00022448"/>
    </source>
</evidence>
<evidence type="ECO:0000256" key="3">
    <source>
        <dbReference type="ARBA" id="ARBA00005848"/>
    </source>
</evidence>
<feature type="chain" id="PRO_5020887536" evidence="11">
    <location>
        <begin position="51"/>
        <end position="650"/>
    </location>
</feature>
<dbReference type="InterPro" id="IPR008640">
    <property type="entry name" value="Adhesin_Head_dom"/>
</dbReference>
<dbReference type="Gene3D" id="2.150.10.10">
    <property type="entry name" value="Serralysin-like metalloprotease, C-terminal"/>
    <property type="match status" value="4"/>
</dbReference>
<feature type="domain" description="Trimeric autotransporter adhesin YadA-like stalk" evidence="14">
    <location>
        <begin position="538"/>
        <end position="577"/>
    </location>
</feature>
<dbReference type="Gene3D" id="1.20.5.170">
    <property type="match status" value="1"/>
</dbReference>
<evidence type="ECO:0000259" key="14">
    <source>
        <dbReference type="Pfam" id="PF05662"/>
    </source>
</evidence>
<feature type="domain" description="Trimeric autotransporter adhesin YadA-like head" evidence="13">
    <location>
        <begin position="213"/>
        <end position="236"/>
    </location>
</feature>
<evidence type="ECO:0000313" key="15">
    <source>
        <dbReference type="EMBL" id="TDY42679.1"/>
    </source>
</evidence>
<evidence type="ECO:0000313" key="16">
    <source>
        <dbReference type="Proteomes" id="UP000295509"/>
    </source>
</evidence>
<evidence type="ECO:0000256" key="5">
    <source>
        <dbReference type="ARBA" id="ARBA00022452"/>
    </source>
</evidence>
<dbReference type="GO" id="GO:0009279">
    <property type="term" value="C:cell outer membrane"/>
    <property type="evidence" value="ECO:0007669"/>
    <property type="project" value="UniProtKB-SubCell"/>
</dbReference>
<dbReference type="Pfam" id="PF05662">
    <property type="entry name" value="YadA_stalk"/>
    <property type="match status" value="3"/>
</dbReference>
<evidence type="ECO:0000256" key="10">
    <source>
        <dbReference type="ARBA" id="ARBA00023237"/>
    </source>
</evidence>
<dbReference type="Pfam" id="PF03895">
    <property type="entry name" value="YadA_anchor"/>
    <property type="match status" value="1"/>
</dbReference>
<name>A0A4R8LK42_9BURK</name>
<evidence type="ECO:0000259" key="12">
    <source>
        <dbReference type="Pfam" id="PF03895"/>
    </source>
</evidence>
<feature type="domain" description="Trimeric autotransporter adhesin YadA-like head" evidence="13">
    <location>
        <begin position="357"/>
        <end position="383"/>
    </location>
</feature>
<evidence type="ECO:0000256" key="11">
    <source>
        <dbReference type="SAM" id="SignalP"/>
    </source>
</evidence>
<dbReference type="InterPro" id="IPR045584">
    <property type="entry name" value="Pilin-like"/>
</dbReference>
<dbReference type="SUPFAM" id="SSF101967">
    <property type="entry name" value="Adhesin YadA, collagen-binding domain"/>
    <property type="match status" value="3"/>
</dbReference>
<gene>
    <name evidence="15" type="ORF">BX592_12041</name>
</gene>
<feature type="domain" description="Trimeric autotransporter adhesin YadA-like head" evidence="13">
    <location>
        <begin position="480"/>
        <end position="506"/>
    </location>
</feature>
<dbReference type="GO" id="GO:0009986">
    <property type="term" value="C:cell surface"/>
    <property type="evidence" value="ECO:0007669"/>
    <property type="project" value="UniProtKB-SubCell"/>
</dbReference>
<comment type="subcellular location">
    <subcellularLocation>
        <location evidence="2">Cell outer membrane</location>
    </subcellularLocation>
    <subcellularLocation>
        <location evidence="1">Cell surface</location>
    </subcellularLocation>
</comment>
<dbReference type="InterPro" id="IPR008635">
    <property type="entry name" value="Coiled_stalk_dom"/>
</dbReference>
<feature type="domain" description="Trimeric autotransporter adhesin YadA-like C-terminal membrane anchor" evidence="12">
    <location>
        <begin position="589"/>
        <end position="646"/>
    </location>
</feature>
<evidence type="ECO:0000256" key="8">
    <source>
        <dbReference type="ARBA" id="ARBA00022927"/>
    </source>
</evidence>
<dbReference type="Pfam" id="PF05658">
    <property type="entry name" value="YadA_head"/>
    <property type="match status" value="7"/>
</dbReference>
<evidence type="ECO:0000256" key="6">
    <source>
        <dbReference type="ARBA" id="ARBA00022692"/>
    </source>
</evidence>
<keyword evidence="9" id="KW-0472">Membrane</keyword>
<proteinExistence type="inferred from homology"/>
<feature type="domain" description="Trimeric autotransporter adhesin YadA-like stalk" evidence="14">
    <location>
        <begin position="254"/>
        <end position="290"/>
    </location>
</feature>
<dbReference type="GO" id="GO:0015031">
    <property type="term" value="P:protein transport"/>
    <property type="evidence" value="ECO:0007669"/>
    <property type="project" value="UniProtKB-KW"/>
</dbReference>
<comment type="similarity">
    <text evidence="3">Belongs to the autotransporter-2 (AT-2) (TC 1.B.40) family.</text>
</comment>
<keyword evidence="5" id="KW-1134">Transmembrane beta strand</keyword>
<keyword evidence="7 11" id="KW-0732">Signal</keyword>
<dbReference type="EMBL" id="SORE01000020">
    <property type="protein sequence ID" value="TDY42679.1"/>
    <property type="molecule type" value="Genomic_DNA"/>
</dbReference>
<evidence type="ECO:0000256" key="1">
    <source>
        <dbReference type="ARBA" id="ARBA00004241"/>
    </source>
</evidence>
<feature type="domain" description="Trimeric autotransporter adhesin YadA-like head" evidence="13">
    <location>
        <begin position="508"/>
        <end position="532"/>
    </location>
</feature>
<accession>A0A4R8LK42</accession>
<feature type="domain" description="Trimeric autotransporter adhesin YadA-like head" evidence="13">
    <location>
        <begin position="112"/>
        <end position="134"/>
    </location>
</feature>
<feature type="domain" description="Trimeric autotransporter adhesin YadA-like head" evidence="13">
    <location>
        <begin position="184"/>
        <end position="206"/>
    </location>
</feature>
<keyword evidence="10" id="KW-0998">Cell outer membrane</keyword>
<keyword evidence="16" id="KW-1185">Reference proteome</keyword>
<dbReference type="InterPro" id="IPR011049">
    <property type="entry name" value="Serralysin-like_metalloprot_C"/>
</dbReference>
<dbReference type="InterPro" id="IPR005594">
    <property type="entry name" value="YadA_C"/>
</dbReference>
<keyword evidence="8" id="KW-0653">Protein transport</keyword>
<dbReference type="Gene3D" id="3.30.1300.30">
    <property type="entry name" value="GSPII I/J protein-like"/>
    <property type="match status" value="1"/>
</dbReference>
<evidence type="ECO:0000256" key="2">
    <source>
        <dbReference type="ARBA" id="ARBA00004442"/>
    </source>
</evidence>
<keyword evidence="4" id="KW-0813">Transport</keyword>
<comment type="caution">
    <text evidence="15">The sequence shown here is derived from an EMBL/GenBank/DDBJ whole genome shotgun (WGS) entry which is preliminary data.</text>
</comment>
<dbReference type="Gene3D" id="2.60.40.4050">
    <property type="match status" value="1"/>
</dbReference>
<dbReference type="SUPFAM" id="SSF54523">
    <property type="entry name" value="Pili subunits"/>
    <property type="match status" value="1"/>
</dbReference>
<reference evidence="15 16" key="1">
    <citation type="submission" date="2019-03" db="EMBL/GenBank/DDBJ databases">
        <title>Genomic Encyclopedia of Type Strains, Phase III (KMG-III): the genomes of soil and plant-associated and newly described type strains.</title>
        <authorList>
            <person name="Whitman W."/>
        </authorList>
    </citation>
    <scope>NUCLEOTIDE SEQUENCE [LARGE SCALE GENOMIC DNA]</scope>
    <source>
        <strain evidence="15 16">LMG 29544</strain>
    </source>
</reference>
<feature type="signal peptide" evidence="11">
    <location>
        <begin position="1"/>
        <end position="50"/>
    </location>
</feature>
<dbReference type="AlphaFoldDB" id="A0A4R8LK42"/>